<dbReference type="Pfam" id="PF00246">
    <property type="entry name" value="Peptidase_M14"/>
    <property type="match status" value="1"/>
</dbReference>
<keyword evidence="7" id="KW-0482">Metalloprotease</keyword>
<dbReference type="PROSITE" id="PS00133">
    <property type="entry name" value="CARBOXYPEPT_ZN_2"/>
    <property type="match status" value="1"/>
</dbReference>
<keyword evidence="3" id="KW-0645">Protease</keyword>
<feature type="domain" description="Peptidase M14" evidence="12">
    <location>
        <begin position="111"/>
        <end position="416"/>
    </location>
</feature>
<dbReference type="PRINTS" id="PR00765">
    <property type="entry name" value="CRBOXYPTASEA"/>
</dbReference>
<keyword evidence="4" id="KW-0479">Metal-binding</keyword>
<keyword evidence="14" id="KW-1185">Reference proteome</keyword>
<name>A0ABW2BX15_9PSEU</name>
<dbReference type="InterPro" id="IPR057247">
    <property type="entry name" value="CARBOXYPEPT_ZN_2"/>
</dbReference>
<keyword evidence="5" id="KW-0378">Hydrolase</keyword>
<proteinExistence type="inferred from homology"/>
<dbReference type="Gene3D" id="2.60.120.260">
    <property type="entry name" value="Galactose-binding domain-like"/>
    <property type="match status" value="1"/>
</dbReference>
<reference evidence="14" key="1">
    <citation type="journal article" date="2019" name="Int. J. Syst. Evol. Microbiol.">
        <title>The Global Catalogue of Microorganisms (GCM) 10K type strain sequencing project: providing services to taxonomists for standard genome sequencing and annotation.</title>
        <authorList>
            <consortium name="The Broad Institute Genomics Platform"/>
            <consortium name="The Broad Institute Genome Sequencing Center for Infectious Disease"/>
            <person name="Wu L."/>
            <person name="Ma J."/>
        </authorList>
    </citation>
    <scope>NUCLEOTIDE SEQUENCE [LARGE SCALE GENOMIC DNA]</scope>
    <source>
        <strain evidence="14">KCTC 32255</strain>
    </source>
</reference>
<dbReference type="GO" id="GO:0004180">
    <property type="term" value="F:carboxypeptidase activity"/>
    <property type="evidence" value="ECO:0007669"/>
    <property type="project" value="UniProtKB-KW"/>
</dbReference>
<accession>A0ABW2BX15</accession>
<dbReference type="SUPFAM" id="SSF53187">
    <property type="entry name" value="Zn-dependent exopeptidases"/>
    <property type="match status" value="1"/>
</dbReference>
<feature type="signal peptide" evidence="10">
    <location>
        <begin position="1"/>
        <end position="21"/>
    </location>
</feature>
<organism evidence="13 14">
    <name type="scientific">Haloechinothrix salitolerans</name>
    <dbReference type="NCBI Taxonomy" id="926830"/>
    <lineage>
        <taxon>Bacteria</taxon>
        <taxon>Bacillati</taxon>
        <taxon>Actinomycetota</taxon>
        <taxon>Actinomycetes</taxon>
        <taxon>Pseudonocardiales</taxon>
        <taxon>Pseudonocardiaceae</taxon>
        <taxon>Haloechinothrix</taxon>
    </lineage>
</organism>
<evidence type="ECO:0000256" key="9">
    <source>
        <dbReference type="SAM" id="MobiDB-lite"/>
    </source>
</evidence>
<evidence type="ECO:0000313" key="13">
    <source>
        <dbReference type="EMBL" id="MFC6867418.1"/>
    </source>
</evidence>
<dbReference type="Pfam" id="PF01483">
    <property type="entry name" value="P_proprotein"/>
    <property type="match status" value="1"/>
</dbReference>
<evidence type="ECO:0000256" key="8">
    <source>
        <dbReference type="PROSITE-ProRule" id="PRU01379"/>
    </source>
</evidence>
<evidence type="ECO:0000256" key="7">
    <source>
        <dbReference type="ARBA" id="ARBA00023049"/>
    </source>
</evidence>
<dbReference type="CDD" id="cd03859">
    <property type="entry name" value="M14_CPT"/>
    <property type="match status" value="1"/>
</dbReference>
<evidence type="ECO:0000256" key="1">
    <source>
        <dbReference type="ARBA" id="ARBA00001947"/>
    </source>
</evidence>
<feature type="region of interest" description="Disordered" evidence="9">
    <location>
        <begin position="428"/>
        <end position="448"/>
    </location>
</feature>
<comment type="caution">
    <text evidence="13">The sequence shown here is derived from an EMBL/GenBank/DDBJ whole genome shotgun (WGS) entry which is preliminary data.</text>
</comment>
<evidence type="ECO:0000259" key="12">
    <source>
        <dbReference type="PROSITE" id="PS52035"/>
    </source>
</evidence>
<dbReference type="InterPro" id="IPR008979">
    <property type="entry name" value="Galactose-bd-like_sf"/>
</dbReference>
<feature type="compositionally biased region" description="Polar residues" evidence="9">
    <location>
        <begin position="439"/>
        <end position="448"/>
    </location>
</feature>
<evidence type="ECO:0000256" key="3">
    <source>
        <dbReference type="ARBA" id="ARBA00022670"/>
    </source>
</evidence>
<comment type="similarity">
    <text evidence="2 8">Belongs to the peptidase M14 family.</text>
</comment>
<evidence type="ECO:0000313" key="14">
    <source>
        <dbReference type="Proteomes" id="UP001596337"/>
    </source>
</evidence>
<evidence type="ECO:0000259" key="11">
    <source>
        <dbReference type="PROSITE" id="PS51829"/>
    </source>
</evidence>
<keyword evidence="13" id="KW-0121">Carboxypeptidase</keyword>
<dbReference type="SUPFAM" id="SSF49785">
    <property type="entry name" value="Galactose-binding domain-like"/>
    <property type="match status" value="1"/>
</dbReference>
<comment type="cofactor">
    <cofactor evidence="1">
        <name>Zn(2+)</name>
        <dbReference type="ChEBI" id="CHEBI:29105"/>
    </cofactor>
</comment>
<dbReference type="PROSITE" id="PS51829">
    <property type="entry name" value="P_HOMO_B"/>
    <property type="match status" value="1"/>
</dbReference>
<dbReference type="RefSeq" id="WP_345405273.1">
    <property type="nucleotide sequence ID" value="NZ_BAABLA010000120.1"/>
</dbReference>
<dbReference type="SMART" id="SM00631">
    <property type="entry name" value="Zn_pept"/>
    <property type="match status" value="1"/>
</dbReference>
<evidence type="ECO:0000256" key="2">
    <source>
        <dbReference type="ARBA" id="ARBA00005988"/>
    </source>
</evidence>
<dbReference type="Proteomes" id="UP001596337">
    <property type="component" value="Unassembled WGS sequence"/>
</dbReference>
<evidence type="ECO:0000256" key="10">
    <source>
        <dbReference type="SAM" id="SignalP"/>
    </source>
</evidence>
<keyword evidence="10" id="KW-0732">Signal</keyword>
<dbReference type="PANTHER" id="PTHR11705:SF143">
    <property type="entry name" value="SLL0236 PROTEIN"/>
    <property type="match status" value="1"/>
</dbReference>
<feature type="active site" description="Proton donor/acceptor" evidence="8">
    <location>
        <position position="380"/>
    </location>
</feature>
<evidence type="ECO:0000256" key="5">
    <source>
        <dbReference type="ARBA" id="ARBA00022801"/>
    </source>
</evidence>
<feature type="domain" description="P/Homo B" evidence="11">
    <location>
        <begin position="430"/>
        <end position="550"/>
    </location>
</feature>
<gene>
    <name evidence="13" type="ORF">ACFQGD_09680</name>
</gene>
<dbReference type="PANTHER" id="PTHR11705">
    <property type="entry name" value="PROTEASE FAMILY M14 CARBOXYPEPTIDASE A,B"/>
    <property type="match status" value="1"/>
</dbReference>
<dbReference type="Gene3D" id="3.40.630.10">
    <property type="entry name" value="Zn peptidases"/>
    <property type="match status" value="1"/>
</dbReference>
<dbReference type="InterPro" id="IPR002884">
    <property type="entry name" value="P_dom"/>
</dbReference>
<dbReference type="EMBL" id="JBHSXX010000001">
    <property type="protein sequence ID" value="MFC6867418.1"/>
    <property type="molecule type" value="Genomic_DNA"/>
</dbReference>
<dbReference type="InterPro" id="IPR000834">
    <property type="entry name" value="Peptidase_M14"/>
</dbReference>
<protein>
    <submittedName>
        <fullName evidence="13">M14 family zinc carboxypeptidase</fullName>
    </submittedName>
</protein>
<feature type="chain" id="PRO_5046557637" evidence="10">
    <location>
        <begin position="22"/>
        <end position="550"/>
    </location>
</feature>
<keyword evidence="6" id="KW-0862">Zinc</keyword>
<evidence type="ECO:0000256" key="4">
    <source>
        <dbReference type="ARBA" id="ARBA00022723"/>
    </source>
</evidence>
<sequence>MRRQRLSFVAVAVTAVAVVLGGGTATGQPSGTDDRATAEYLISGARGVDARTEVASTGAVINSTEHGTINITATPGEVRKLRGLGYKVERQETRQRSSDPSAMDFPPEDSDYHNYDEMMAEIDKAVTDHPDLISRQVIGQSYEGRDILALKISDNPDVDEDEPEVLFTHQQHAREHLTVEMALYSMNLFTDSYGSDPEVTDMVNSREIWIVPTMNPDGSEYDIETGNYRGWRKNRQPNSGSSYVGTDLNRNWDYKWGCCGGSSGSPSSDTYRGSAPESSPEVKLVADFVRSRVVGGEQQITAGIDFHTFSELILWPYGYTYDDTAPGLDADDQKVFQTLGEEMAATNGYTPEQSSDLYITDGTINDWMWAEQGIYSYTFEMYPSSGGLDGFYPDDEVIDRETSRNKEAMLHLLSYADCPPRAIGQTCDGSEPPDDDTSFENTDNVNIPDNGSAVYSDVVVSGVSGNAPSDLKAKVDIVHTYRGDLVIDLVAPDGTEYRLKDASYWDGADDVRTTYTVDASSESADGTWRLKVRDTYSYDTGYIDAVRLTF</sequence>
<dbReference type="PROSITE" id="PS52035">
    <property type="entry name" value="PEPTIDASE_M14"/>
    <property type="match status" value="1"/>
</dbReference>
<evidence type="ECO:0000256" key="6">
    <source>
        <dbReference type="ARBA" id="ARBA00022833"/>
    </source>
</evidence>
<dbReference type="InterPro" id="IPR033810">
    <property type="entry name" value="Carboxypeptidase_T"/>
</dbReference>